<dbReference type="InterPro" id="IPR016024">
    <property type="entry name" value="ARM-type_fold"/>
</dbReference>
<dbReference type="SMART" id="SM01158">
    <property type="entry name" value="DUF1741"/>
    <property type="match status" value="1"/>
</dbReference>
<feature type="domain" description="Armadillo-like helical" evidence="6">
    <location>
        <begin position="391"/>
        <end position="654"/>
    </location>
</feature>
<evidence type="ECO:0000313" key="7">
    <source>
        <dbReference type="EMBL" id="KZZ95018.1"/>
    </source>
</evidence>
<evidence type="ECO:0000256" key="5">
    <source>
        <dbReference type="SAM" id="MobiDB-lite"/>
    </source>
</evidence>
<proteinExistence type="predicted"/>
<keyword evidence="3" id="KW-1133">Transmembrane helix</keyword>
<dbReference type="InterPro" id="IPR013636">
    <property type="entry name" value="ARMH3_C"/>
</dbReference>
<comment type="caution">
    <text evidence="7">The sequence shown here is derived from an EMBL/GenBank/DDBJ whole genome shotgun (WGS) entry which is preliminary data.</text>
</comment>
<protein>
    <recommendedName>
        <fullName evidence="6">Armadillo-like helical domain-containing protein</fullName>
    </recommendedName>
</protein>
<dbReference type="Proteomes" id="UP000242877">
    <property type="component" value="Unassembled WGS sequence"/>
</dbReference>
<keyword evidence="2" id="KW-0812">Transmembrane</keyword>
<dbReference type="GO" id="GO:0005829">
    <property type="term" value="C:cytosol"/>
    <property type="evidence" value="ECO:0007669"/>
    <property type="project" value="TreeGrafter"/>
</dbReference>
<dbReference type="InterPro" id="IPR039868">
    <property type="entry name" value="ARMD3-like"/>
</dbReference>
<keyword evidence="4" id="KW-0472">Membrane</keyword>
<organism evidence="7 8">
    <name type="scientific">Ascosphaera apis ARSEF 7405</name>
    <dbReference type="NCBI Taxonomy" id="392613"/>
    <lineage>
        <taxon>Eukaryota</taxon>
        <taxon>Fungi</taxon>
        <taxon>Dikarya</taxon>
        <taxon>Ascomycota</taxon>
        <taxon>Pezizomycotina</taxon>
        <taxon>Eurotiomycetes</taxon>
        <taxon>Eurotiomycetidae</taxon>
        <taxon>Onygenales</taxon>
        <taxon>Ascosphaeraceae</taxon>
        <taxon>Ascosphaera</taxon>
    </lineage>
</organism>
<accession>A0A168BA72</accession>
<dbReference type="PANTHER" id="PTHR13608">
    <property type="entry name" value="ARMADILLO-LIKE HELICAL DOMAIN-CONTAINING PROTEIN 3"/>
    <property type="match status" value="1"/>
</dbReference>
<evidence type="ECO:0000259" key="6">
    <source>
        <dbReference type="SMART" id="SM01158"/>
    </source>
</evidence>
<feature type="compositionally biased region" description="Low complexity" evidence="5">
    <location>
        <begin position="674"/>
        <end position="686"/>
    </location>
</feature>
<dbReference type="PANTHER" id="PTHR13608:SF3">
    <property type="entry name" value="ARMADILLO-LIKE HELICAL DOMAIN-CONTAINING PROTEIN 3"/>
    <property type="match status" value="1"/>
</dbReference>
<dbReference type="VEuPathDB" id="FungiDB:AAP_01506"/>
<dbReference type="SUPFAM" id="SSF48371">
    <property type="entry name" value="ARM repeat"/>
    <property type="match status" value="1"/>
</dbReference>
<evidence type="ECO:0000256" key="1">
    <source>
        <dbReference type="ARBA" id="ARBA00004370"/>
    </source>
</evidence>
<dbReference type="AlphaFoldDB" id="A0A168BA72"/>
<name>A0A168BA72_9EURO</name>
<evidence type="ECO:0000313" key="8">
    <source>
        <dbReference type="Proteomes" id="UP000242877"/>
    </source>
</evidence>
<evidence type="ECO:0000256" key="2">
    <source>
        <dbReference type="ARBA" id="ARBA00022692"/>
    </source>
</evidence>
<dbReference type="Pfam" id="PF08427">
    <property type="entry name" value="ARMH3_C"/>
    <property type="match status" value="1"/>
</dbReference>
<keyword evidence="8" id="KW-1185">Reference proteome</keyword>
<comment type="subcellular location">
    <subcellularLocation>
        <location evidence="1">Membrane</location>
    </subcellularLocation>
</comment>
<gene>
    <name evidence="7" type="ORF">AAP_01506</name>
</gene>
<dbReference type="GO" id="GO:0016020">
    <property type="term" value="C:membrane"/>
    <property type="evidence" value="ECO:0007669"/>
    <property type="project" value="UniProtKB-SubCell"/>
</dbReference>
<reference evidence="7 8" key="1">
    <citation type="journal article" date="2016" name="Genome Biol. Evol.">
        <title>Divergent and convergent evolution of fungal pathogenicity.</title>
        <authorList>
            <person name="Shang Y."/>
            <person name="Xiao G."/>
            <person name="Zheng P."/>
            <person name="Cen K."/>
            <person name="Zhan S."/>
            <person name="Wang C."/>
        </authorList>
    </citation>
    <scope>NUCLEOTIDE SEQUENCE [LARGE SCALE GENOMIC DNA]</scope>
    <source>
        <strain evidence="7 8">ARSEF 7405</strain>
    </source>
</reference>
<feature type="region of interest" description="Disordered" evidence="5">
    <location>
        <begin position="560"/>
        <end position="603"/>
    </location>
</feature>
<evidence type="ECO:0000256" key="4">
    <source>
        <dbReference type="ARBA" id="ARBA00023136"/>
    </source>
</evidence>
<dbReference type="EMBL" id="AZGZ01000005">
    <property type="protein sequence ID" value="KZZ95018.1"/>
    <property type="molecule type" value="Genomic_DNA"/>
</dbReference>
<evidence type="ECO:0000256" key="3">
    <source>
        <dbReference type="ARBA" id="ARBA00022989"/>
    </source>
</evidence>
<feature type="region of interest" description="Disordered" evidence="5">
    <location>
        <begin position="657"/>
        <end position="686"/>
    </location>
</feature>
<dbReference type="OrthoDB" id="2012278at2759"/>
<sequence length="686" mass="77376">MDTSPLTQQTRPETFQPKIVQLYQQLFLNPDFEPTEGFWREFFLLPPDCHELSRVIDGLTPDGVLQIQSLTQSLFARAIKESASDNASTSLHALQTLTTFLSHVMTKKYTNPSPDTIAVLAGLDQVDTVFSDFVAVLDNAIRNGKDVQIRMKAVEVAIAMISGGYKTSLISYFMHRDLFPSLMKFTNESSSPQVFEPFLLLGLLANYNKFEFQNPYQLRLDDFVNEATIQQIVKGVGATCTTLRNTYIDVQNDAPEGWSITSLFGWGKGKEKQLTPEEMREMFAQLPSSEAAILLAVYDFINSNKLFGYTFVASLPENKKSGEESPFSAYLSLTSYLLSHAYRTERASVYAEINLFALRVMIEDPVLCKQICSDSNKRPVRLCRQKAPFLPLVQGDRVLATAIMDILVDAINHNLRRSLDMNLYCHTISILFRLFTYLSSNKTRLAYHYSQLWRTLLNLVRFLTSYSSDFLQNPKVTALTSSLTDLITFCISAGDTFLPDPASYDDLYYKVVESGNILQNFKNIYKPTSVKNHVRNDRSIETLISVANHFNSLLFMPDKDKAGQQQQPQQQLPPPQPSADETADSRTSTPRPSSAKKKHLSPKEVHEIIKQGYDTLSIQAAEELSTWERWREGDWRSELKRTSRIAVEDAKVWIARRNGEKEVKEGQGQGQGVGDAANSNGAANSK</sequence>